<evidence type="ECO:0000313" key="3">
    <source>
        <dbReference type="Proteomes" id="UP000290289"/>
    </source>
</evidence>
<gene>
    <name evidence="2" type="ORF">DVH24_004104</name>
</gene>
<evidence type="ECO:0000313" key="2">
    <source>
        <dbReference type="EMBL" id="RXI03452.1"/>
    </source>
</evidence>
<feature type="region of interest" description="Disordered" evidence="1">
    <location>
        <begin position="14"/>
        <end position="47"/>
    </location>
</feature>
<feature type="compositionally biased region" description="Basic and acidic residues" evidence="1">
    <location>
        <begin position="151"/>
        <end position="165"/>
    </location>
</feature>
<protein>
    <submittedName>
        <fullName evidence="2">Uncharacterized protein</fullName>
    </submittedName>
</protein>
<dbReference type="EMBL" id="RDQH01000329">
    <property type="protein sequence ID" value="RXI03452.1"/>
    <property type="molecule type" value="Genomic_DNA"/>
</dbReference>
<sequence>MEIKKKVGDRVTIEERLATNPRPCPASSTARSKLRRAPPLSRPFPAKPQRVGRRFLASPTAFEPFKFGWFSGRNSGLLLRQTQAIRPFPLPRALGPCCLSPLYVFKTQRARALVLVGLGPTRGADESEQDAEMRMRRTTMREEAVDDTLSQDERGSPSQERMRSYESGRFLGAPLRTPSEGFNLCESDLTPLNLILVHTKHQTTLPISVVQSSPI</sequence>
<keyword evidence="3" id="KW-1185">Reference proteome</keyword>
<dbReference type="Proteomes" id="UP000290289">
    <property type="component" value="Chromosome 3"/>
</dbReference>
<accession>A0A498KD86</accession>
<proteinExistence type="predicted"/>
<evidence type="ECO:0000256" key="1">
    <source>
        <dbReference type="SAM" id="MobiDB-lite"/>
    </source>
</evidence>
<reference evidence="2 3" key="1">
    <citation type="submission" date="2018-10" db="EMBL/GenBank/DDBJ databases">
        <title>A high-quality apple genome assembly.</title>
        <authorList>
            <person name="Hu J."/>
        </authorList>
    </citation>
    <scope>NUCLEOTIDE SEQUENCE [LARGE SCALE GENOMIC DNA]</scope>
    <source>
        <strain evidence="3">cv. HFTH1</strain>
        <tissue evidence="2">Young leaf</tissue>
    </source>
</reference>
<organism evidence="2 3">
    <name type="scientific">Malus domestica</name>
    <name type="common">Apple</name>
    <name type="synonym">Pyrus malus</name>
    <dbReference type="NCBI Taxonomy" id="3750"/>
    <lineage>
        <taxon>Eukaryota</taxon>
        <taxon>Viridiplantae</taxon>
        <taxon>Streptophyta</taxon>
        <taxon>Embryophyta</taxon>
        <taxon>Tracheophyta</taxon>
        <taxon>Spermatophyta</taxon>
        <taxon>Magnoliopsida</taxon>
        <taxon>eudicotyledons</taxon>
        <taxon>Gunneridae</taxon>
        <taxon>Pentapetalae</taxon>
        <taxon>rosids</taxon>
        <taxon>fabids</taxon>
        <taxon>Rosales</taxon>
        <taxon>Rosaceae</taxon>
        <taxon>Amygdaloideae</taxon>
        <taxon>Maleae</taxon>
        <taxon>Malus</taxon>
    </lineage>
</organism>
<dbReference type="AlphaFoldDB" id="A0A498KD86"/>
<name>A0A498KD86_MALDO</name>
<comment type="caution">
    <text evidence="2">The sequence shown here is derived from an EMBL/GenBank/DDBJ whole genome shotgun (WGS) entry which is preliminary data.</text>
</comment>
<feature type="region of interest" description="Disordered" evidence="1">
    <location>
        <begin position="140"/>
        <end position="165"/>
    </location>
</feature>